<dbReference type="InterPro" id="IPR010622">
    <property type="entry name" value="FAST_Leu-rich"/>
</dbReference>
<reference evidence="4 5" key="1">
    <citation type="journal article" date="2018" name="Nat. Ecol. Evol.">
        <title>Shark genomes provide insights into elasmobranch evolution and the origin of vertebrates.</title>
        <authorList>
            <person name="Hara Y"/>
            <person name="Yamaguchi K"/>
            <person name="Onimaru K"/>
            <person name="Kadota M"/>
            <person name="Koyanagi M"/>
            <person name="Keeley SD"/>
            <person name="Tatsumi K"/>
            <person name="Tanaka K"/>
            <person name="Motone F"/>
            <person name="Kageyama Y"/>
            <person name="Nozu R"/>
            <person name="Adachi N"/>
            <person name="Nishimura O"/>
            <person name="Nakagawa R"/>
            <person name="Tanegashima C"/>
            <person name="Kiyatake I"/>
            <person name="Matsumoto R"/>
            <person name="Murakumo K"/>
            <person name="Nishida K"/>
            <person name="Terakita A"/>
            <person name="Kuratani S"/>
            <person name="Sato K"/>
            <person name="Hyodo S Kuraku.S."/>
        </authorList>
    </citation>
    <scope>NUCLEOTIDE SEQUENCE [LARGE SCALE GENOMIC DNA]</scope>
</reference>
<dbReference type="GO" id="GO:0000963">
    <property type="term" value="P:mitochondrial RNA processing"/>
    <property type="evidence" value="ECO:0007669"/>
    <property type="project" value="TreeGrafter"/>
</dbReference>
<evidence type="ECO:0000259" key="3">
    <source>
        <dbReference type="PROSITE" id="PS51286"/>
    </source>
</evidence>
<dbReference type="Proteomes" id="UP000287033">
    <property type="component" value="Unassembled WGS sequence"/>
</dbReference>
<evidence type="ECO:0000256" key="1">
    <source>
        <dbReference type="ARBA" id="ARBA00004173"/>
    </source>
</evidence>
<dbReference type="GO" id="GO:0003723">
    <property type="term" value="F:RNA binding"/>
    <property type="evidence" value="ECO:0007669"/>
    <property type="project" value="TreeGrafter"/>
</dbReference>
<dbReference type="PANTHER" id="PTHR21228">
    <property type="entry name" value="FAST LEU-RICH DOMAIN-CONTAINING"/>
    <property type="match status" value="1"/>
</dbReference>
<organism evidence="4 5">
    <name type="scientific">Chiloscyllium punctatum</name>
    <name type="common">Brownbanded bambooshark</name>
    <name type="synonym">Hemiscyllium punctatum</name>
    <dbReference type="NCBI Taxonomy" id="137246"/>
    <lineage>
        <taxon>Eukaryota</taxon>
        <taxon>Metazoa</taxon>
        <taxon>Chordata</taxon>
        <taxon>Craniata</taxon>
        <taxon>Vertebrata</taxon>
        <taxon>Chondrichthyes</taxon>
        <taxon>Elasmobranchii</taxon>
        <taxon>Galeomorphii</taxon>
        <taxon>Galeoidea</taxon>
        <taxon>Orectolobiformes</taxon>
        <taxon>Hemiscylliidae</taxon>
        <taxon>Chiloscyllium</taxon>
    </lineage>
</organism>
<keyword evidence="5" id="KW-1185">Reference proteome</keyword>
<dbReference type="CDD" id="cd23739">
    <property type="entry name" value="TBRG4-like_N"/>
    <property type="match status" value="1"/>
</dbReference>
<dbReference type="GO" id="GO:0005759">
    <property type="term" value="C:mitochondrial matrix"/>
    <property type="evidence" value="ECO:0007669"/>
    <property type="project" value="TreeGrafter"/>
</dbReference>
<dbReference type="OrthoDB" id="9369505at2759"/>
<comment type="subcellular location">
    <subcellularLocation>
        <location evidence="1">Mitochondrion</location>
    </subcellularLocation>
</comment>
<accession>A0A401RR14</accession>
<dbReference type="SMART" id="SM00952">
    <property type="entry name" value="RAP"/>
    <property type="match status" value="1"/>
</dbReference>
<dbReference type="PROSITE" id="PS51286">
    <property type="entry name" value="RAP"/>
    <property type="match status" value="1"/>
</dbReference>
<dbReference type="GO" id="GO:0044528">
    <property type="term" value="P:regulation of mitochondrial mRNA stability"/>
    <property type="evidence" value="ECO:0007669"/>
    <property type="project" value="InterPro"/>
</dbReference>
<dbReference type="Pfam" id="PF08373">
    <property type="entry name" value="RAP"/>
    <property type="match status" value="1"/>
</dbReference>
<dbReference type="Pfam" id="PF06743">
    <property type="entry name" value="FAST_1"/>
    <property type="match status" value="1"/>
</dbReference>
<dbReference type="STRING" id="137246.A0A401RR14"/>
<keyword evidence="2" id="KW-0496">Mitochondrion</keyword>
<evidence type="ECO:0000313" key="5">
    <source>
        <dbReference type="Proteomes" id="UP000287033"/>
    </source>
</evidence>
<dbReference type="InterPro" id="IPR013584">
    <property type="entry name" value="RAP"/>
</dbReference>
<gene>
    <name evidence="4" type="ORF">chiPu_0019179</name>
</gene>
<evidence type="ECO:0000256" key="2">
    <source>
        <dbReference type="ARBA" id="ARBA00023128"/>
    </source>
</evidence>
<comment type="caution">
    <text evidence="4">The sequence shown here is derived from an EMBL/GenBank/DDBJ whole genome shotgun (WGS) entry which is preliminary data.</text>
</comment>
<dbReference type="InterPro" id="IPR050870">
    <property type="entry name" value="FAST_kinase"/>
</dbReference>
<name>A0A401RR14_CHIPU</name>
<proteinExistence type="predicted"/>
<dbReference type="GO" id="GO:0035770">
    <property type="term" value="C:ribonucleoprotein granule"/>
    <property type="evidence" value="ECO:0007669"/>
    <property type="project" value="TreeGrafter"/>
</dbReference>
<dbReference type="OMA" id="FEIRMDS"/>
<protein>
    <recommendedName>
        <fullName evidence="3">RAP domain-containing protein</fullName>
    </recommendedName>
</protein>
<evidence type="ECO:0000313" key="4">
    <source>
        <dbReference type="EMBL" id="GCC20616.1"/>
    </source>
</evidence>
<sequence>MTIHSAGNLLVRTLRLCSFLSRRCALTGVRSHAAIIQAYRFVPLKRQNGIPYCLGNCLDLKSNRFHSSGKTEYQNPTAVLDTEPQDGNIYSREISGVSSPSIGNLSKRTISENLEPLEEEFITEQKSLSSSTRIKPLEQFFGRLQTCTSPSDVLDLYKESTMTWKQVSSCLMTMWKTTKRMSEDQKRYERKLMFEHPVFEKICQQTIREAQLMSCIDLSYSLFALVKIGVSQNSRLIHTLLRLTQERLNKFDERALSVLSSCLKNMEDSRNVNALRVGLRLLVELRIPAIRRVMALQTMMRCIGQGAPLPLKKKLENKALSLLNEFTLPNCQYMFVTLAVMDYRSLPLLEACSYRIIENIHSIPFWRLVHILQSCNDLWYRNPTLLSAIGNHVLSSLAIWQVKQLILFLVLFSELNFRHIELMNAFAQTMLANSESLTLKDVLSVLRVYSLLNHRPDEGLMEQFLQTLSDVFELYLSKCSSLELLRGVYSLCLMGHYPQAALNQLFQDDILNELCSSGNAYHEANEQMLQGINLCLELENPSFLRHSDNRNAASPSLSSHPVNAELQKTVDAILGDSSLYQQGVVLKNLHFIDYTIAFDQKSKNVVPIPQDDEIANESNVQRVAVLHAPVSAFCFGTAHPKDKLAMRIRHLKLLGYHVVLVSEHEFGKLSEDERVGFLKSAIFTE</sequence>
<dbReference type="PANTHER" id="PTHR21228:SF1">
    <property type="entry name" value="FAST KINASE DOMAIN-CONTAINING PROTEIN 2, MITOCHONDRIAL"/>
    <property type="match status" value="1"/>
</dbReference>
<dbReference type="AlphaFoldDB" id="A0A401RR14"/>
<feature type="domain" description="RAP" evidence="3">
    <location>
        <begin position="623"/>
        <end position="680"/>
    </location>
</feature>
<dbReference type="EMBL" id="BEZZ01001863">
    <property type="protein sequence ID" value="GCC20616.1"/>
    <property type="molecule type" value="Genomic_DNA"/>
</dbReference>